<evidence type="ECO:0000313" key="1">
    <source>
        <dbReference type="EMBL" id="MEQ4485215.1"/>
    </source>
</evidence>
<reference evidence="1 2" key="1">
    <citation type="journal article" date="2023" name="Genome Announc.">
        <title>Pan-Genome Analyses of the Genus Cohnella and Proposal of the Novel Species Cohnella silvisoli sp. nov., Isolated from Forest Soil.</title>
        <authorList>
            <person name="Wang C."/>
            <person name="Mao L."/>
            <person name="Bao G."/>
            <person name="Zhu H."/>
        </authorList>
    </citation>
    <scope>NUCLEOTIDE SEQUENCE [LARGE SCALE GENOMIC DNA]</scope>
    <source>
        <strain evidence="1 2">NL03-T5-1</strain>
    </source>
</reference>
<sequence length="192" mass="21699">MNDNQLNSLAVKAGAGCEESMNDLLRYFIPIVERMGQAVWYLLRDESSFSNECYRKLPNVAARFDPEGGRTFRNYAIHKLKGIRSTHIKRRSIQRDKLTSMEALTGGNADGKKQYQFRDELALVDDGLITNEKIALLAEDDSRKLAVLSAWSNGDYNDSHTASILAERHGGNAESHRKFITRFRTTCRGQLA</sequence>
<proteinExistence type="predicted"/>
<gene>
    <name evidence="1" type="ORF">QJS35_22770</name>
</gene>
<keyword evidence="2" id="KW-1185">Reference proteome</keyword>
<accession>A0ABV1KYU5</accession>
<evidence type="ECO:0000313" key="2">
    <source>
        <dbReference type="Proteomes" id="UP001493487"/>
    </source>
</evidence>
<comment type="caution">
    <text evidence="1">The sequence shown here is derived from an EMBL/GenBank/DDBJ whole genome shotgun (WGS) entry which is preliminary data.</text>
</comment>
<organism evidence="1 2">
    <name type="scientific">Cohnella silvisoli</name>
    <dbReference type="NCBI Taxonomy" id="2873699"/>
    <lineage>
        <taxon>Bacteria</taxon>
        <taxon>Bacillati</taxon>
        <taxon>Bacillota</taxon>
        <taxon>Bacilli</taxon>
        <taxon>Bacillales</taxon>
        <taxon>Paenibacillaceae</taxon>
        <taxon>Cohnella</taxon>
    </lineage>
</organism>
<protein>
    <recommendedName>
        <fullName evidence="3">Sigma-70 family RNA polymerase sigma factor</fullName>
    </recommendedName>
</protein>
<dbReference type="Proteomes" id="UP001493487">
    <property type="component" value="Unassembled WGS sequence"/>
</dbReference>
<name>A0ABV1KYU5_9BACL</name>
<dbReference type="RefSeq" id="WP_232187352.1">
    <property type="nucleotide sequence ID" value="NZ_JAIOAP010000012.1"/>
</dbReference>
<evidence type="ECO:0008006" key="3">
    <source>
        <dbReference type="Google" id="ProtNLM"/>
    </source>
</evidence>
<dbReference type="EMBL" id="JASKHM010000014">
    <property type="protein sequence ID" value="MEQ4485215.1"/>
    <property type="molecule type" value="Genomic_DNA"/>
</dbReference>